<evidence type="ECO:0000313" key="3">
    <source>
        <dbReference type="EMBL" id="MUI11552.1"/>
    </source>
</evidence>
<reference evidence="3 4" key="1">
    <citation type="submission" date="2019-11" db="EMBL/GenBank/DDBJ databases">
        <title>Draft Genome Sequences of Six Type Strains of the Genus Massilia.</title>
        <authorList>
            <person name="Miess H."/>
            <person name="Frediansyah A."/>
            <person name="Goeker M."/>
            <person name="Gross H."/>
        </authorList>
    </citation>
    <scope>NUCLEOTIDE SEQUENCE [LARGE SCALE GENOMIC DNA]</scope>
    <source>
        <strain evidence="3 4">DSM 17513</strain>
    </source>
</reference>
<feature type="signal peptide" evidence="2">
    <location>
        <begin position="1"/>
        <end position="22"/>
    </location>
</feature>
<dbReference type="RefSeq" id="WP_155707611.1">
    <property type="nucleotide sequence ID" value="NZ_BMWU01000104.1"/>
</dbReference>
<feature type="region of interest" description="Disordered" evidence="1">
    <location>
        <begin position="259"/>
        <end position="283"/>
    </location>
</feature>
<evidence type="ECO:0000256" key="2">
    <source>
        <dbReference type="SAM" id="SignalP"/>
    </source>
</evidence>
<keyword evidence="2" id="KW-0732">Signal</keyword>
<dbReference type="NCBIfam" id="NF038122">
    <property type="entry name" value="metallo_LGF"/>
    <property type="match status" value="1"/>
</dbReference>
<dbReference type="Proteomes" id="UP000431684">
    <property type="component" value="Unassembled WGS sequence"/>
</dbReference>
<protein>
    <submittedName>
        <fullName evidence="3">Uncharacterized protein</fullName>
    </submittedName>
</protein>
<sequence>MRILLTAIALAAAFVAAGPAAAPLFNFMFTEGTSPQARQGFRAAAALWSNLLHDNVTVDLTAGFHPLAPGLLGTPRSARQPYPYATFRRALADDLTSFDDALAIGSLPRGDSFDMLLGFTSNSPHGAGSGIPYLDDGDANNTGARVTTAQARAVGLKPADQALAGCSGACDAFIGFDSQFAFDFDAHDGIGENSPGFAGMAAHEYWREDSHFGLIDPTADPGEALAISQHDPLALDAIGWDIWPMPEPSTRVMPAAGMLQPGSPASRSVARNGKTFRKNKNDG</sequence>
<dbReference type="OrthoDB" id="8198236at2"/>
<keyword evidence="4" id="KW-1185">Reference proteome</keyword>
<feature type="compositionally biased region" description="Basic residues" evidence="1">
    <location>
        <begin position="274"/>
        <end position="283"/>
    </location>
</feature>
<feature type="chain" id="PRO_5026066862" evidence="2">
    <location>
        <begin position="23"/>
        <end position="283"/>
    </location>
</feature>
<comment type="caution">
    <text evidence="3">The sequence shown here is derived from an EMBL/GenBank/DDBJ whole genome shotgun (WGS) entry which is preliminary data.</text>
</comment>
<proteinExistence type="predicted"/>
<organism evidence="3 4">
    <name type="scientific">Pseudoduganella dura</name>
    <dbReference type="NCBI Taxonomy" id="321982"/>
    <lineage>
        <taxon>Bacteria</taxon>
        <taxon>Pseudomonadati</taxon>
        <taxon>Pseudomonadota</taxon>
        <taxon>Betaproteobacteria</taxon>
        <taxon>Burkholderiales</taxon>
        <taxon>Oxalobacteraceae</taxon>
        <taxon>Telluria group</taxon>
        <taxon>Pseudoduganella</taxon>
    </lineage>
</organism>
<gene>
    <name evidence="3" type="ORF">GJV26_03490</name>
</gene>
<evidence type="ECO:0000256" key="1">
    <source>
        <dbReference type="SAM" id="MobiDB-lite"/>
    </source>
</evidence>
<accession>A0A6I3XE86</accession>
<dbReference type="EMBL" id="WNWM01000002">
    <property type="protein sequence ID" value="MUI11552.1"/>
    <property type="molecule type" value="Genomic_DNA"/>
</dbReference>
<evidence type="ECO:0000313" key="4">
    <source>
        <dbReference type="Proteomes" id="UP000431684"/>
    </source>
</evidence>
<dbReference type="AlphaFoldDB" id="A0A6I3XE86"/>
<name>A0A6I3XE86_9BURK</name>